<gene>
    <name evidence="1" type="ORF">UFOPK1795_00821</name>
</gene>
<dbReference type="AlphaFoldDB" id="A0A6J6G7L9"/>
<protein>
    <submittedName>
        <fullName evidence="1">Unannotated protein</fullName>
    </submittedName>
</protein>
<dbReference type="EMBL" id="CAEZUG010000045">
    <property type="protein sequence ID" value="CAB4595164.1"/>
    <property type="molecule type" value="Genomic_DNA"/>
</dbReference>
<accession>A0A6J6G7L9</accession>
<name>A0A6J6G7L9_9ZZZZ</name>
<proteinExistence type="predicted"/>
<sequence length="224" mass="22220">MISTQKSKLARVLVALMALTVLAAVTPTANAASKTITCYKGKVVKKVTAAKPKCPTGYTTTKPVAKPATSTAATTPAKGGSVAFSGSYSGKISLLWGDSYVQATSVDGTGTGNVLGLTDLAGIGSAAPGNQCDTFNGSGTLSGGGNTLKVTFDSSAQACAADADAPTEIKFTGNAIINGGTGKYAGATGTLKVTAGSFNIQSSTAGKKETDAFKFTIAGNIVTK</sequence>
<organism evidence="1">
    <name type="scientific">freshwater metagenome</name>
    <dbReference type="NCBI Taxonomy" id="449393"/>
    <lineage>
        <taxon>unclassified sequences</taxon>
        <taxon>metagenomes</taxon>
        <taxon>ecological metagenomes</taxon>
    </lineage>
</organism>
<evidence type="ECO:0000313" key="1">
    <source>
        <dbReference type="EMBL" id="CAB4595164.1"/>
    </source>
</evidence>
<reference evidence="1" key="1">
    <citation type="submission" date="2020-05" db="EMBL/GenBank/DDBJ databases">
        <authorList>
            <person name="Chiriac C."/>
            <person name="Salcher M."/>
            <person name="Ghai R."/>
            <person name="Kavagutti S V."/>
        </authorList>
    </citation>
    <scope>NUCLEOTIDE SEQUENCE</scope>
</reference>